<comment type="subunit">
    <text evidence="3">Homodimer.</text>
</comment>
<dbReference type="PROSITE" id="PS00392">
    <property type="entry name" value="DDC_GAD_HDC_YDC"/>
    <property type="match status" value="1"/>
</dbReference>
<keyword evidence="5" id="KW-0210">Decarboxylase</keyword>
<feature type="transmembrane region" description="Helical" evidence="13">
    <location>
        <begin position="6"/>
        <end position="29"/>
    </location>
</feature>
<comment type="similarity">
    <text evidence="2 12">Belongs to the group II decarboxylase family.</text>
</comment>
<dbReference type="InterPro" id="IPR002129">
    <property type="entry name" value="PyrdxlP-dep_de-COase"/>
</dbReference>
<dbReference type="InterPro" id="IPR021115">
    <property type="entry name" value="Pyridoxal-P_BS"/>
</dbReference>
<comment type="cofactor">
    <cofactor evidence="1 11 12">
        <name>pyridoxal 5'-phosphate</name>
        <dbReference type="ChEBI" id="CHEBI:597326"/>
    </cofactor>
</comment>
<keyword evidence="13" id="KW-0472">Membrane</keyword>
<evidence type="ECO:0000256" key="11">
    <source>
        <dbReference type="PIRSR" id="PIRSR602129-50"/>
    </source>
</evidence>
<evidence type="ECO:0000256" key="3">
    <source>
        <dbReference type="ARBA" id="ARBA00011738"/>
    </source>
</evidence>
<dbReference type="InterPro" id="IPR010977">
    <property type="entry name" value="Aromatic_deC"/>
</dbReference>
<dbReference type="SUPFAM" id="SSF53383">
    <property type="entry name" value="PLP-dependent transferases"/>
    <property type="match status" value="1"/>
</dbReference>
<keyword evidence="7 12" id="KW-0456">Lyase</keyword>
<name>A0A6P3YAA4_DINQU</name>
<dbReference type="GO" id="GO:0006584">
    <property type="term" value="P:catecholamine metabolic process"/>
    <property type="evidence" value="ECO:0007669"/>
    <property type="project" value="TreeGrafter"/>
</dbReference>
<gene>
    <name evidence="15" type="primary">LOC106751509</name>
</gene>
<keyword evidence="13" id="KW-0812">Transmembrane</keyword>
<organism evidence="14 15">
    <name type="scientific">Dinoponera quadriceps</name>
    <name type="common">South American ant</name>
    <dbReference type="NCBI Taxonomy" id="609295"/>
    <lineage>
        <taxon>Eukaryota</taxon>
        <taxon>Metazoa</taxon>
        <taxon>Ecdysozoa</taxon>
        <taxon>Arthropoda</taxon>
        <taxon>Hexapoda</taxon>
        <taxon>Insecta</taxon>
        <taxon>Pterygota</taxon>
        <taxon>Neoptera</taxon>
        <taxon>Endopterygota</taxon>
        <taxon>Hymenoptera</taxon>
        <taxon>Apocrita</taxon>
        <taxon>Aculeata</taxon>
        <taxon>Formicoidea</taxon>
        <taxon>Formicidae</taxon>
        <taxon>Ponerinae</taxon>
        <taxon>Ponerini</taxon>
        <taxon>Dinoponera</taxon>
    </lineage>
</organism>
<evidence type="ECO:0000256" key="1">
    <source>
        <dbReference type="ARBA" id="ARBA00001933"/>
    </source>
</evidence>
<evidence type="ECO:0000313" key="14">
    <source>
        <dbReference type="Proteomes" id="UP000515204"/>
    </source>
</evidence>
<dbReference type="EC" id="4.1.1.28" evidence="8"/>
<reference evidence="15" key="1">
    <citation type="submission" date="2025-08" db="UniProtKB">
        <authorList>
            <consortium name="RefSeq"/>
        </authorList>
    </citation>
    <scope>IDENTIFICATION</scope>
</reference>
<keyword evidence="6 11" id="KW-0663">Pyridoxal phosphate</keyword>
<keyword evidence="13" id="KW-1133">Transmembrane helix</keyword>
<proteinExistence type="inferred from homology"/>
<dbReference type="PANTHER" id="PTHR11999:SF167">
    <property type="entry name" value="AROMATIC-L-AMINO-ACID DECARBOXYLASE"/>
    <property type="match status" value="1"/>
</dbReference>
<evidence type="ECO:0000256" key="7">
    <source>
        <dbReference type="ARBA" id="ARBA00023239"/>
    </source>
</evidence>
<dbReference type="KEGG" id="dqu:106751509"/>
<dbReference type="AlphaFoldDB" id="A0A6P3YAA4"/>
<accession>A0A6P3YAA4</accession>
<dbReference type="RefSeq" id="XP_014487895.1">
    <property type="nucleotide sequence ID" value="XM_014632409.1"/>
</dbReference>
<dbReference type="InterPro" id="IPR015421">
    <property type="entry name" value="PyrdxlP-dep_Trfase_major"/>
</dbReference>
<evidence type="ECO:0000256" key="6">
    <source>
        <dbReference type="ARBA" id="ARBA00022898"/>
    </source>
</evidence>
<dbReference type="GO" id="GO:0030170">
    <property type="term" value="F:pyridoxal phosphate binding"/>
    <property type="evidence" value="ECO:0007669"/>
    <property type="project" value="InterPro"/>
</dbReference>
<evidence type="ECO:0000256" key="9">
    <source>
        <dbReference type="ARBA" id="ARBA00040968"/>
    </source>
</evidence>
<dbReference type="InterPro" id="IPR015424">
    <property type="entry name" value="PyrdxlP-dep_Trfase"/>
</dbReference>
<evidence type="ECO:0000313" key="15">
    <source>
        <dbReference type="RefSeq" id="XP_014487895.1"/>
    </source>
</evidence>
<dbReference type="OrthoDB" id="639767at2759"/>
<dbReference type="Gene3D" id="3.40.640.10">
    <property type="entry name" value="Type I PLP-dependent aspartate aminotransferase-like (Major domain)"/>
    <property type="match status" value="1"/>
</dbReference>
<evidence type="ECO:0000256" key="8">
    <source>
        <dbReference type="ARBA" id="ARBA00038886"/>
    </source>
</evidence>
<evidence type="ECO:0000256" key="10">
    <source>
        <dbReference type="ARBA" id="ARBA00041275"/>
    </source>
</evidence>
<evidence type="ECO:0000256" key="2">
    <source>
        <dbReference type="ARBA" id="ARBA00009533"/>
    </source>
</evidence>
<evidence type="ECO:0000256" key="13">
    <source>
        <dbReference type="SAM" id="Phobius"/>
    </source>
</evidence>
<dbReference type="GO" id="GO:0042427">
    <property type="term" value="P:serotonin biosynthetic process"/>
    <property type="evidence" value="ECO:0007669"/>
    <property type="project" value="TreeGrafter"/>
</dbReference>
<keyword evidence="4" id="KW-0127">Catecholamine biosynthesis</keyword>
<keyword evidence="14" id="KW-1185">Reference proteome</keyword>
<evidence type="ECO:0000256" key="5">
    <source>
        <dbReference type="ARBA" id="ARBA00022793"/>
    </source>
</evidence>
<dbReference type="Proteomes" id="UP000515204">
    <property type="component" value="Unplaced"/>
</dbReference>
<feature type="modified residue" description="N6-(pyridoxal phosphate)lysine" evidence="11">
    <location>
        <position position="149"/>
    </location>
</feature>
<feature type="non-terminal residue" evidence="15">
    <location>
        <position position="191"/>
    </location>
</feature>
<evidence type="ECO:0000256" key="4">
    <source>
        <dbReference type="ARBA" id="ARBA00022584"/>
    </source>
</evidence>
<dbReference type="PANTHER" id="PTHR11999">
    <property type="entry name" value="GROUP II PYRIDOXAL-5-PHOSPHATE DECARBOXYLASE"/>
    <property type="match status" value="1"/>
</dbReference>
<evidence type="ECO:0000256" key="12">
    <source>
        <dbReference type="RuleBase" id="RU000382"/>
    </source>
</evidence>
<sequence>IFFIYIGLLTLIYVKLLFSIYIIIIIILINRIFSGQAHSSVERAGLFGGVKFRLLPVDEKCKLRGDVLAKAIQEDKEKGLIPFYVVATLGTTVSCAFDRLDEMGVVANREDVWLHVDAAYAGSAFICPEYRYLMKGIELADSYNFNPHKWMLVNFDCSAMWLKDPTYVINAFNVDPLYLKYDTQGSAPDYR</sequence>
<dbReference type="GO" id="GO:0005737">
    <property type="term" value="C:cytoplasm"/>
    <property type="evidence" value="ECO:0007669"/>
    <property type="project" value="TreeGrafter"/>
</dbReference>
<dbReference type="Pfam" id="PF00282">
    <property type="entry name" value="Pyridoxal_deC"/>
    <property type="match status" value="1"/>
</dbReference>
<dbReference type="GO" id="GO:0019752">
    <property type="term" value="P:carboxylic acid metabolic process"/>
    <property type="evidence" value="ECO:0007669"/>
    <property type="project" value="InterPro"/>
</dbReference>
<dbReference type="GO" id="GO:0004058">
    <property type="term" value="F:aromatic-L-amino-acid decarboxylase activity"/>
    <property type="evidence" value="ECO:0007669"/>
    <property type="project" value="TreeGrafter"/>
</dbReference>
<protein>
    <recommendedName>
        <fullName evidence="9">Aromatic-L-amino-acid decarboxylase</fullName>
        <ecNumber evidence="8">4.1.1.28</ecNumber>
    </recommendedName>
    <alternativeName>
        <fullName evidence="10">DOPA decarboxylase</fullName>
    </alternativeName>
</protein>
<dbReference type="GeneID" id="106751509"/>
<feature type="non-terminal residue" evidence="15">
    <location>
        <position position="1"/>
    </location>
</feature>